<proteinExistence type="predicted"/>
<comment type="caution">
    <text evidence="3">The sequence shown here is derived from an EMBL/GenBank/DDBJ whole genome shotgun (WGS) entry which is preliminary data.</text>
</comment>
<dbReference type="RefSeq" id="WP_245833407.1">
    <property type="nucleotide sequence ID" value="NZ_NBBJ01000006.1"/>
</dbReference>
<protein>
    <recommendedName>
        <fullName evidence="2">Magnesium transporter MgtE intracellular domain-containing protein</fullName>
    </recommendedName>
</protein>
<dbReference type="Pfam" id="PF03448">
    <property type="entry name" value="MgtE_N"/>
    <property type="match status" value="1"/>
</dbReference>
<keyword evidence="4" id="KW-1185">Reference proteome</keyword>
<dbReference type="AlphaFoldDB" id="A0A245ZF15"/>
<evidence type="ECO:0000313" key="4">
    <source>
        <dbReference type="Proteomes" id="UP000197783"/>
    </source>
</evidence>
<evidence type="ECO:0000256" key="1">
    <source>
        <dbReference type="SAM" id="SignalP"/>
    </source>
</evidence>
<reference evidence="3 4" key="1">
    <citation type="submission" date="2017-03" db="EMBL/GenBank/DDBJ databases">
        <title>Genome sequence of Sphingomonas mucosissima DSM 17494.</title>
        <authorList>
            <person name="Poehlein A."/>
            <person name="Wuebbeler J.H."/>
            <person name="Steinbuechel A."/>
            <person name="Daniel R."/>
        </authorList>
    </citation>
    <scope>NUCLEOTIDE SEQUENCE [LARGE SCALE GENOMIC DNA]</scope>
    <source>
        <strain evidence="3 4">DSM 17494</strain>
    </source>
</reference>
<sequence length="186" mass="19799">MIGKPSLLMMTAAAASLSALAQGVGIASEVNAAPRTRLGSAIAKDMGRRDQEAAKRTRVLDLREKAALATEERIKADLAKREQTEAAAAASPLSKGESEDDQFEELARIYQAMKPAKAAVVFEQLDMDVQMKVAHKMRERSTAMILASMTPKGAAALSMALARKSAAVNRVARPPMGGQPVRSARP</sequence>
<feature type="signal peptide" evidence="1">
    <location>
        <begin position="1"/>
        <end position="21"/>
    </location>
</feature>
<feature type="chain" id="PRO_5012896462" description="Magnesium transporter MgtE intracellular domain-containing protein" evidence="1">
    <location>
        <begin position="22"/>
        <end position="186"/>
    </location>
</feature>
<dbReference type="Proteomes" id="UP000197783">
    <property type="component" value="Unassembled WGS sequence"/>
</dbReference>
<name>A0A245ZF15_9SPHN</name>
<dbReference type="InterPro" id="IPR006668">
    <property type="entry name" value="Mg_transptr_MgtE_intracell_dom"/>
</dbReference>
<dbReference type="SUPFAM" id="SSF158791">
    <property type="entry name" value="MgtE N-terminal domain-like"/>
    <property type="match status" value="1"/>
</dbReference>
<dbReference type="EMBL" id="NBBJ01000006">
    <property type="protein sequence ID" value="OWK28331.1"/>
    <property type="molecule type" value="Genomic_DNA"/>
</dbReference>
<evidence type="ECO:0000313" key="3">
    <source>
        <dbReference type="EMBL" id="OWK28331.1"/>
    </source>
</evidence>
<dbReference type="InterPro" id="IPR038076">
    <property type="entry name" value="MgtE_N_sf"/>
</dbReference>
<dbReference type="Gene3D" id="1.25.60.10">
    <property type="entry name" value="MgtE N-terminal domain-like"/>
    <property type="match status" value="1"/>
</dbReference>
<gene>
    <name evidence="3" type="ORF">SPMU_31870</name>
</gene>
<accession>A0A245ZF15</accession>
<organism evidence="3 4">
    <name type="scientific">Sphingomonas mucosissima</name>
    <dbReference type="NCBI Taxonomy" id="370959"/>
    <lineage>
        <taxon>Bacteria</taxon>
        <taxon>Pseudomonadati</taxon>
        <taxon>Pseudomonadota</taxon>
        <taxon>Alphaproteobacteria</taxon>
        <taxon>Sphingomonadales</taxon>
        <taxon>Sphingomonadaceae</taxon>
        <taxon>Sphingomonas</taxon>
    </lineage>
</organism>
<feature type="domain" description="Magnesium transporter MgtE intracellular" evidence="2">
    <location>
        <begin position="104"/>
        <end position="164"/>
    </location>
</feature>
<keyword evidence="1" id="KW-0732">Signal</keyword>
<evidence type="ECO:0000259" key="2">
    <source>
        <dbReference type="Pfam" id="PF03448"/>
    </source>
</evidence>